<dbReference type="SUPFAM" id="SSF52540">
    <property type="entry name" value="P-loop containing nucleoside triphosphate hydrolases"/>
    <property type="match status" value="1"/>
</dbReference>
<dbReference type="SUPFAM" id="SSF90123">
    <property type="entry name" value="ABC transporter transmembrane region"/>
    <property type="match status" value="1"/>
</dbReference>
<evidence type="ECO:0000259" key="8">
    <source>
        <dbReference type="PROSITE" id="PS50893"/>
    </source>
</evidence>
<dbReference type="InterPro" id="IPR027417">
    <property type="entry name" value="P-loop_NTPase"/>
</dbReference>
<dbReference type="RefSeq" id="WP_242944828.1">
    <property type="nucleotide sequence ID" value="NZ_CBML010000006.1"/>
</dbReference>
<evidence type="ECO:0000313" key="11">
    <source>
        <dbReference type="Proteomes" id="UP000190476"/>
    </source>
</evidence>
<evidence type="ECO:0000259" key="9">
    <source>
        <dbReference type="PROSITE" id="PS50929"/>
    </source>
</evidence>
<evidence type="ECO:0000256" key="7">
    <source>
        <dbReference type="SAM" id="Phobius"/>
    </source>
</evidence>
<dbReference type="GO" id="GO:0005886">
    <property type="term" value="C:plasma membrane"/>
    <property type="evidence" value="ECO:0007669"/>
    <property type="project" value="UniProtKB-SubCell"/>
</dbReference>
<evidence type="ECO:0000256" key="3">
    <source>
        <dbReference type="ARBA" id="ARBA00022741"/>
    </source>
</evidence>
<organism evidence="10 11">
    <name type="scientific">Clostridium chauvoei JF4335</name>
    <dbReference type="NCBI Taxonomy" id="1351755"/>
    <lineage>
        <taxon>Bacteria</taxon>
        <taxon>Bacillati</taxon>
        <taxon>Bacillota</taxon>
        <taxon>Clostridia</taxon>
        <taxon>Eubacteriales</taxon>
        <taxon>Clostridiaceae</taxon>
        <taxon>Clostridium</taxon>
    </lineage>
</organism>
<dbReference type="Proteomes" id="UP000190476">
    <property type="component" value="Chromosome I"/>
</dbReference>
<feature type="domain" description="ABC transmembrane type-1" evidence="9">
    <location>
        <begin position="52"/>
        <end position="311"/>
    </location>
</feature>
<dbReference type="InterPro" id="IPR003439">
    <property type="entry name" value="ABC_transporter-like_ATP-bd"/>
</dbReference>
<keyword evidence="4" id="KW-0067">ATP-binding</keyword>
<dbReference type="PROSITE" id="PS50929">
    <property type="entry name" value="ABC_TM1F"/>
    <property type="match status" value="1"/>
</dbReference>
<dbReference type="Pfam" id="PF00005">
    <property type="entry name" value="ABC_tran"/>
    <property type="match status" value="1"/>
</dbReference>
<feature type="transmembrane region" description="Helical" evidence="7">
    <location>
        <begin position="258"/>
        <end position="275"/>
    </location>
</feature>
<proteinExistence type="predicted"/>
<feature type="domain" description="ABC transporter" evidence="8">
    <location>
        <begin position="349"/>
        <end position="592"/>
    </location>
</feature>
<evidence type="ECO:0000256" key="4">
    <source>
        <dbReference type="ARBA" id="ARBA00022840"/>
    </source>
</evidence>
<keyword evidence="11" id="KW-1185">Reference proteome</keyword>
<dbReference type="STRING" id="1351755.CCH01_04020"/>
<protein>
    <submittedName>
        <fullName evidence="10">Uncharacterized protein</fullName>
    </submittedName>
</protein>
<feature type="transmembrane region" description="Helical" evidence="7">
    <location>
        <begin position="66"/>
        <end position="83"/>
    </location>
</feature>
<keyword evidence="3" id="KW-0547">Nucleotide-binding</keyword>
<accession>A0A1U6IXY2</accession>
<dbReference type="InterPro" id="IPR036640">
    <property type="entry name" value="ABC1_TM_sf"/>
</dbReference>
<evidence type="ECO:0000256" key="1">
    <source>
        <dbReference type="ARBA" id="ARBA00004651"/>
    </source>
</evidence>
<feature type="transmembrane region" description="Helical" evidence="7">
    <location>
        <begin position="142"/>
        <end position="161"/>
    </location>
</feature>
<dbReference type="Gene3D" id="3.40.50.300">
    <property type="entry name" value="P-loop containing nucleotide triphosphate hydrolases"/>
    <property type="match status" value="1"/>
</dbReference>
<evidence type="ECO:0000256" key="5">
    <source>
        <dbReference type="ARBA" id="ARBA00022989"/>
    </source>
</evidence>
<dbReference type="EMBL" id="LT799839">
    <property type="protein sequence ID" value="SLK12885.1"/>
    <property type="molecule type" value="Genomic_DNA"/>
</dbReference>
<dbReference type="GO" id="GO:0140359">
    <property type="term" value="F:ABC-type transporter activity"/>
    <property type="evidence" value="ECO:0007669"/>
    <property type="project" value="InterPro"/>
</dbReference>
<keyword evidence="2 7" id="KW-0812">Transmembrane</keyword>
<evidence type="ECO:0000313" key="10">
    <source>
        <dbReference type="EMBL" id="SLK12885.1"/>
    </source>
</evidence>
<evidence type="ECO:0000256" key="6">
    <source>
        <dbReference type="ARBA" id="ARBA00023136"/>
    </source>
</evidence>
<dbReference type="InterPro" id="IPR011527">
    <property type="entry name" value="ABC1_TM_dom"/>
</dbReference>
<dbReference type="GO" id="GO:0016887">
    <property type="term" value="F:ATP hydrolysis activity"/>
    <property type="evidence" value="ECO:0007669"/>
    <property type="project" value="InterPro"/>
</dbReference>
<dbReference type="Gene3D" id="1.20.1560.10">
    <property type="entry name" value="ABC transporter type 1, transmembrane domain"/>
    <property type="match status" value="1"/>
</dbReference>
<gene>
    <name evidence="10" type="ORF">CCH01_04020</name>
</gene>
<comment type="subcellular location">
    <subcellularLocation>
        <location evidence="1">Cell membrane</location>
        <topology evidence="1">Multi-pass membrane protein</topology>
    </subcellularLocation>
</comment>
<dbReference type="PROSITE" id="PS50893">
    <property type="entry name" value="ABC_TRANSPORTER_2"/>
    <property type="match status" value="1"/>
</dbReference>
<dbReference type="GeneID" id="66300768"/>
<reference evidence="11" key="1">
    <citation type="submission" date="2017-03" db="EMBL/GenBank/DDBJ databases">
        <authorList>
            <person name="Falquet L."/>
            <person name="Falquet L."/>
        </authorList>
    </citation>
    <scope>NUCLEOTIDE SEQUENCE [LARGE SCALE GENOMIC DNA]</scope>
</reference>
<dbReference type="SMART" id="SM00382">
    <property type="entry name" value="AAA"/>
    <property type="match status" value="1"/>
</dbReference>
<keyword evidence="6 7" id="KW-0472">Membrane</keyword>
<dbReference type="PROSITE" id="PS00211">
    <property type="entry name" value="ABC_TRANSPORTER_1"/>
    <property type="match status" value="1"/>
</dbReference>
<dbReference type="PANTHER" id="PTHR24221:SF646">
    <property type="entry name" value="HAEMOLYSIN SECRETION ATP-BINDING PROTEIN"/>
    <property type="match status" value="1"/>
</dbReference>
<keyword evidence="5 7" id="KW-1133">Transmembrane helix</keyword>
<dbReference type="AlphaFoldDB" id="A0A1U6IXY2"/>
<dbReference type="GO" id="GO:0005524">
    <property type="term" value="F:ATP binding"/>
    <property type="evidence" value="ECO:0007669"/>
    <property type="project" value="UniProtKB-KW"/>
</dbReference>
<name>A0A1U6IXY2_9CLOT</name>
<feature type="transmembrane region" description="Helical" evidence="7">
    <location>
        <begin position="167"/>
        <end position="185"/>
    </location>
</feature>
<dbReference type="GO" id="GO:0034040">
    <property type="term" value="F:ATPase-coupled lipid transmembrane transporter activity"/>
    <property type="evidence" value="ECO:0007669"/>
    <property type="project" value="TreeGrafter"/>
</dbReference>
<sequence>MKKKGYLGYICKVIKIVFNCAPIDALIIAMQKILDGIVPTLEVMFVADFLDKAVEILNGNRSYNEIFLPIILLGSAVAYTWISDKLLGFVQTRLEIKLKETIRVDITEKIAKLEYRHIESEASWNLISRVIKQPEIDIKQGYVNLFSILALVIKISGILAILFSKAWWTGIIILIVSIPLFVLAIKSGKANYQTYKDACNYRRRSDYIGAVLTDRDSVDERTLFNYAHKLNEIWLGFYEKVRIMQYKTQKKWFIRNKMGSVITACLSIFILIILLKPVQEGSMSVGIFISISNAILNLVGDMSWTLTYLMEDLAKNKEYINELCDFFILEECEGAIDKPAQEPVILKTLEFKNVYFKYPGTENYILKNLSFTIKGGKHYSVVGINGAGKTTLTKLITGLYSNFEGDILINGVSIRNYSQAELKALTSVVYQDFAKYNISLRDNIALGNVLRLNGNFIDRDIEKVITTIELDEKVKSLEHGLNSMLGKLKEDGIDLSGGQWQKVAMARSIVSNTSLRILDEPTSALDPISESKVYEKFEEISRGGTTIFISHRLGSTKLSDEIFVIGDGAIVEKGSHEELMELDGVYAKMYESQKEWYAC</sequence>
<dbReference type="InterPro" id="IPR039421">
    <property type="entry name" value="Type_1_exporter"/>
</dbReference>
<dbReference type="InterPro" id="IPR003593">
    <property type="entry name" value="AAA+_ATPase"/>
</dbReference>
<dbReference type="PANTHER" id="PTHR24221">
    <property type="entry name" value="ATP-BINDING CASSETTE SUB-FAMILY B"/>
    <property type="match status" value="1"/>
</dbReference>
<dbReference type="InterPro" id="IPR017871">
    <property type="entry name" value="ABC_transporter-like_CS"/>
</dbReference>
<evidence type="ECO:0000256" key="2">
    <source>
        <dbReference type="ARBA" id="ARBA00022692"/>
    </source>
</evidence>